<feature type="transmembrane region" description="Helical" evidence="1">
    <location>
        <begin position="92"/>
        <end position="114"/>
    </location>
</feature>
<organism evidence="2 3">
    <name type="scientific">Dyella acidiphila</name>
    <dbReference type="NCBI Taxonomy" id="2775866"/>
    <lineage>
        <taxon>Bacteria</taxon>
        <taxon>Pseudomonadati</taxon>
        <taxon>Pseudomonadota</taxon>
        <taxon>Gammaproteobacteria</taxon>
        <taxon>Lysobacterales</taxon>
        <taxon>Rhodanobacteraceae</taxon>
        <taxon>Dyella</taxon>
    </lineage>
</organism>
<keyword evidence="3" id="KW-1185">Reference proteome</keyword>
<proteinExistence type="predicted"/>
<dbReference type="EMBL" id="JACZZA010000014">
    <property type="protein sequence ID" value="MBE1162521.1"/>
    <property type="molecule type" value="Genomic_DNA"/>
</dbReference>
<evidence type="ECO:0008006" key="4">
    <source>
        <dbReference type="Google" id="ProtNLM"/>
    </source>
</evidence>
<reference evidence="2 3" key="1">
    <citation type="submission" date="2020-09" db="EMBL/GenBank/DDBJ databases">
        <title>Dyella sp. 7MK23 isolated from forest soil.</title>
        <authorList>
            <person name="Fu J."/>
        </authorList>
    </citation>
    <scope>NUCLEOTIDE SEQUENCE [LARGE SCALE GENOMIC DNA]</scope>
    <source>
        <strain evidence="2 3">7MK23</strain>
    </source>
</reference>
<accession>A0ABR9GEP0</accession>
<comment type="caution">
    <text evidence="2">The sequence shown here is derived from an EMBL/GenBank/DDBJ whole genome shotgun (WGS) entry which is preliminary data.</text>
</comment>
<keyword evidence="1" id="KW-1133">Transmembrane helix</keyword>
<gene>
    <name evidence="2" type="ORF">IGX34_19210</name>
</gene>
<keyword evidence="1" id="KW-0472">Membrane</keyword>
<evidence type="ECO:0000256" key="1">
    <source>
        <dbReference type="SAM" id="Phobius"/>
    </source>
</evidence>
<sequence length="259" mass="27846">MDLEVPCAKHGRQIAQRIKSIDGIEFNFDRPAECPACCAERQAVDSAARDPIQCQHGQGDGVATGLNCQQAGLSLLPTRSGPLSKGILVRRFLSVLGVVFLAIIVVACGIFGYLGHARSGLNASSKAFVDTSIPLIAATWSKDNLLNRASVELKQSAESKPREFQAFFLTLAKLGALKKYEGSRGGANVFLDAAKGKVVTASYIAEATMEHGEVYFTVRLVQRDGEWQFQSFDVKSPAFAIATTTQDVTAIREPPAVGR</sequence>
<dbReference type="Proteomes" id="UP000651010">
    <property type="component" value="Unassembled WGS sequence"/>
</dbReference>
<evidence type="ECO:0000313" key="3">
    <source>
        <dbReference type="Proteomes" id="UP000651010"/>
    </source>
</evidence>
<protein>
    <recommendedName>
        <fullName evidence="4">DUF4864 domain-containing protein</fullName>
    </recommendedName>
</protein>
<keyword evidence="1" id="KW-0812">Transmembrane</keyword>
<evidence type="ECO:0000313" key="2">
    <source>
        <dbReference type="EMBL" id="MBE1162521.1"/>
    </source>
</evidence>
<name>A0ABR9GEP0_9GAMM</name>
<dbReference type="RefSeq" id="WP_192557364.1">
    <property type="nucleotide sequence ID" value="NZ_JACZZA010000014.1"/>
</dbReference>